<dbReference type="KEGG" id="cps:CPS_2553"/>
<dbReference type="EMBL" id="CP000083">
    <property type="protein sequence ID" value="AAZ26429.1"/>
    <property type="molecule type" value="Genomic_DNA"/>
</dbReference>
<sequence length="129" mass="14313">MGETHLSVFWVLFASSANPIRANDFMNPYTDIANLIANLESEIKALTLTIDTLKQEPQGFNEEIIFKYIDTASTGKTKDYVRSLGVKSERGSLFSSGDVSKLIKSGAEDISPELLAIAREVVKMKKIKR</sequence>
<evidence type="ECO:0000313" key="1">
    <source>
        <dbReference type="EMBL" id="AAZ26429.1"/>
    </source>
</evidence>
<protein>
    <submittedName>
        <fullName evidence="1">Uncharacterized protein</fullName>
    </submittedName>
</protein>
<dbReference type="STRING" id="167879.CPS_2553"/>
<name>Q481K1_COLP3</name>
<proteinExistence type="predicted"/>
<accession>Q481K1</accession>
<reference evidence="1" key="1">
    <citation type="journal article" date="2005" name="Proc. Natl. Acad. Sci. U.S.A.">
        <title>The psychrophilic lifestyle as revealed by the genome sequence of Colwellia psychrerythraea 34H through genomic and proteomic analyses.</title>
        <authorList>
            <person name="Methe B.A."/>
            <person name="Nelson K.E."/>
            <person name="Deming J.W."/>
            <person name="Momen B."/>
            <person name="Melamud E."/>
            <person name="Zhang X."/>
            <person name="Moult J."/>
            <person name="Madupu R."/>
            <person name="Nelson W.C."/>
            <person name="Dodson R.J."/>
            <person name="Brinkac L.M."/>
            <person name="Daugherty S.C."/>
            <person name="Durkin A.S."/>
            <person name="DeBoy R.T."/>
            <person name="Kolonay J.F."/>
            <person name="Sullivan S.A."/>
            <person name="Zhou L."/>
            <person name="Davidsen T.M."/>
            <person name="Wu M."/>
            <person name="Huston A.L."/>
            <person name="Lewis M."/>
            <person name="Weaver B."/>
            <person name="Weidman J.F."/>
            <person name="Khouri H."/>
            <person name="Utterback T.R."/>
            <person name="Feldblyum T.V."/>
            <person name="Fraser C.M."/>
        </authorList>
    </citation>
    <scope>NUCLEOTIDE SEQUENCE [LARGE SCALE GENOMIC DNA]</scope>
    <source>
        <strain evidence="1">34H</strain>
    </source>
</reference>
<gene>
    <name evidence="1" type="ordered locus">CPS_2553</name>
</gene>
<evidence type="ECO:0000313" key="2">
    <source>
        <dbReference type="Proteomes" id="UP000000547"/>
    </source>
</evidence>
<organism evidence="1 2">
    <name type="scientific">Colwellia psychrerythraea (strain 34H / ATCC BAA-681)</name>
    <name type="common">Vibrio psychroerythus</name>
    <dbReference type="NCBI Taxonomy" id="167879"/>
    <lineage>
        <taxon>Bacteria</taxon>
        <taxon>Pseudomonadati</taxon>
        <taxon>Pseudomonadota</taxon>
        <taxon>Gammaproteobacteria</taxon>
        <taxon>Alteromonadales</taxon>
        <taxon>Colwelliaceae</taxon>
        <taxon>Colwellia</taxon>
    </lineage>
</organism>
<dbReference type="AlphaFoldDB" id="Q481K1"/>
<dbReference type="Proteomes" id="UP000000547">
    <property type="component" value="Chromosome"/>
</dbReference>
<dbReference type="HOGENOM" id="CLU_159842_0_0_6"/>